<evidence type="ECO:0000256" key="9">
    <source>
        <dbReference type="ARBA" id="ARBA00023242"/>
    </source>
</evidence>
<name>A0A151XFX7_9HYME</name>
<evidence type="ECO:0000256" key="2">
    <source>
        <dbReference type="ARBA" id="ARBA00004613"/>
    </source>
</evidence>
<feature type="domain" description="C2H2-type" evidence="11">
    <location>
        <begin position="144"/>
        <end position="171"/>
    </location>
</feature>
<dbReference type="Gene3D" id="3.30.160.60">
    <property type="entry name" value="Classic Zinc Finger"/>
    <property type="match status" value="2"/>
</dbReference>
<dbReference type="PANTHER" id="PTHR24376">
    <property type="entry name" value="ZINC FINGER PROTEIN"/>
    <property type="match status" value="1"/>
</dbReference>
<feature type="non-terminal residue" evidence="12">
    <location>
        <position position="1"/>
    </location>
</feature>
<dbReference type="Proteomes" id="UP000075809">
    <property type="component" value="Unassembled WGS sequence"/>
</dbReference>
<evidence type="ECO:0000256" key="6">
    <source>
        <dbReference type="ARBA" id="ARBA00022737"/>
    </source>
</evidence>
<dbReference type="GO" id="GO:0000978">
    <property type="term" value="F:RNA polymerase II cis-regulatory region sequence-specific DNA binding"/>
    <property type="evidence" value="ECO:0007669"/>
    <property type="project" value="TreeGrafter"/>
</dbReference>
<evidence type="ECO:0000313" key="13">
    <source>
        <dbReference type="Proteomes" id="UP000075809"/>
    </source>
</evidence>
<dbReference type="SMART" id="SM00737">
    <property type="entry name" value="ML"/>
    <property type="match status" value="1"/>
</dbReference>
<dbReference type="GO" id="GO:0005576">
    <property type="term" value="C:extracellular region"/>
    <property type="evidence" value="ECO:0007669"/>
    <property type="project" value="UniProtKB-SubCell"/>
</dbReference>
<dbReference type="GO" id="GO:0008270">
    <property type="term" value="F:zinc ion binding"/>
    <property type="evidence" value="ECO:0007669"/>
    <property type="project" value="UniProtKB-KW"/>
</dbReference>
<comment type="similarity">
    <text evidence="3">Belongs to the NPC2 family.</text>
</comment>
<evidence type="ECO:0000256" key="3">
    <source>
        <dbReference type="ARBA" id="ARBA00006370"/>
    </source>
</evidence>
<keyword evidence="6" id="KW-0677">Repeat</keyword>
<dbReference type="EMBL" id="KQ982182">
    <property type="protein sequence ID" value="KYQ59257.1"/>
    <property type="molecule type" value="Genomic_DNA"/>
</dbReference>
<keyword evidence="9" id="KW-0539">Nucleus</keyword>
<dbReference type="InterPro" id="IPR013087">
    <property type="entry name" value="Znf_C2H2_type"/>
</dbReference>
<dbReference type="SUPFAM" id="SSF57667">
    <property type="entry name" value="beta-beta-alpha zinc fingers"/>
    <property type="match status" value="2"/>
</dbReference>
<dbReference type="SUPFAM" id="SSF81296">
    <property type="entry name" value="E set domains"/>
    <property type="match status" value="1"/>
</dbReference>
<dbReference type="GO" id="GO:0005634">
    <property type="term" value="C:nucleus"/>
    <property type="evidence" value="ECO:0007669"/>
    <property type="project" value="UniProtKB-SubCell"/>
</dbReference>
<keyword evidence="13" id="KW-1185">Reference proteome</keyword>
<keyword evidence="5" id="KW-0479">Metal-binding</keyword>
<dbReference type="PANTHER" id="PTHR24376:SF216">
    <property type="entry name" value="ZINC FINGER PROTEIN 420-LIKE"/>
    <property type="match status" value="1"/>
</dbReference>
<keyword evidence="7 10" id="KW-0863">Zinc-finger</keyword>
<keyword evidence="4" id="KW-0964">Secreted</keyword>
<dbReference type="Pfam" id="PF02221">
    <property type="entry name" value="E1_DerP2_DerF2"/>
    <property type="match status" value="1"/>
</dbReference>
<organism evidence="12 13">
    <name type="scientific">Mycetomoellerius zeteki</name>
    <dbReference type="NCBI Taxonomy" id="64791"/>
    <lineage>
        <taxon>Eukaryota</taxon>
        <taxon>Metazoa</taxon>
        <taxon>Ecdysozoa</taxon>
        <taxon>Arthropoda</taxon>
        <taxon>Hexapoda</taxon>
        <taxon>Insecta</taxon>
        <taxon>Pterygota</taxon>
        <taxon>Neoptera</taxon>
        <taxon>Endopterygota</taxon>
        <taxon>Hymenoptera</taxon>
        <taxon>Apocrita</taxon>
        <taxon>Aculeata</taxon>
        <taxon>Formicoidea</taxon>
        <taxon>Formicidae</taxon>
        <taxon>Myrmicinae</taxon>
        <taxon>Mycetomoellerius</taxon>
    </lineage>
</organism>
<evidence type="ECO:0000256" key="7">
    <source>
        <dbReference type="ARBA" id="ARBA00022771"/>
    </source>
</evidence>
<proteinExistence type="inferred from homology"/>
<gene>
    <name evidence="12" type="ORF">ALC60_01843</name>
</gene>
<accession>A0A151XFX7</accession>
<dbReference type="PROSITE" id="PS00028">
    <property type="entry name" value="ZINC_FINGER_C2H2_1"/>
    <property type="match status" value="3"/>
</dbReference>
<evidence type="ECO:0000256" key="5">
    <source>
        <dbReference type="ARBA" id="ARBA00022723"/>
    </source>
</evidence>
<feature type="domain" description="C2H2-type" evidence="11">
    <location>
        <begin position="106"/>
        <end position="136"/>
    </location>
</feature>
<protein>
    <submittedName>
        <fullName evidence="12">Zinc finger protein 41</fullName>
    </submittedName>
</protein>
<reference evidence="12 13" key="1">
    <citation type="submission" date="2015-09" db="EMBL/GenBank/DDBJ databases">
        <title>Trachymyrmex zeteki WGS genome.</title>
        <authorList>
            <person name="Nygaard S."/>
            <person name="Hu H."/>
            <person name="Boomsma J."/>
            <person name="Zhang G."/>
        </authorList>
    </citation>
    <scope>NUCLEOTIDE SEQUENCE [LARGE SCALE GENOMIC DNA]</scope>
    <source>
        <strain evidence="12">Tzet28-1</strain>
        <tissue evidence="12">Whole body</tissue>
    </source>
</reference>
<evidence type="ECO:0000256" key="8">
    <source>
        <dbReference type="ARBA" id="ARBA00022833"/>
    </source>
</evidence>
<sequence>LGANLVPTSWELLPWFCGECVKSPVDDHLFALLRLLCGGPFDLAVGDLRHRIQFSYNSIMHIYTHRIAFLPGYRQWRSSRAWRWHRRNTTTTRTIRIYFVLKLTVLQCEFCGGNFICEQAFNLHLKMHESHSEEKVQPQQDKQLVCENCDCSFITMPELHEHQKEHVAENYFSYDNCDYVSSHKENLITHQKCYNVSNYKYQCEECGEQFQSKCNCQIHLFHSHTSKKLSVHRRTHMGEKRHQCTHCKKRFTSSERNSVTRFLGEGDTIAARIGSIVIKMLSQLTYGPTTLPQNLRSVICVMCGSTLTSTFFHLVTNHRPSKMNRNITPVAVLILALSTVYAEVVHWTPCPSDPEQNTAQLCIIHEVRVDPCREAEERKPCFLKKGQDASISFDYTPQFNGSLSSRAYWASEIVDLPFLGMPLDACQSTVCPASPGQKQTYSVALPISKKFPSQTYNLKWKLWNEQEQECCFMFQIKLIK</sequence>
<dbReference type="FunFam" id="2.60.40.770:FF:000001">
    <property type="entry name" value="NPC intracellular cholesterol transporter 2"/>
    <property type="match status" value="1"/>
</dbReference>
<dbReference type="STRING" id="64791.A0A151XFX7"/>
<dbReference type="SMART" id="SM00355">
    <property type="entry name" value="ZnF_C2H2"/>
    <property type="match status" value="4"/>
</dbReference>
<dbReference type="InterPro" id="IPR036236">
    <property type="entry name" value="Znf_C2H2_sf"/>
</dbReference>
<comment type="subcellular location">
    <subcellularLocation>
        <location evidence="1">Nucleus</location>
    </subcellularLocation>
    <subcellularLocation>
        <location evidence="2">Secreted</location>
    </subcellularLocation>
</comment>
<evidence type="ECO:0000256" key="4">
    <source>
        <dbReference type="ARBA" id="ARBA00022525"/>
    </source>
</evidence>
<evidence type="ECO:0000259" key="11">
    <source>
        <dbReference type="PROSITE" id="PS50157"/>
    </source>
</evidence>
<keyword evidence="8" id="KW-0862">Zinc</keyword>
<dbReference type="GO" id="GO:0001228">
    <property type="term" value="F:DNA-binding transcription activator activity, RNA polymerase II-specific"/>
    <property type="evidence" value="ECO:0007669"/>
    <property type="project" value="TreeGrafter"/>
</dbReference>
<dbReference type="Gene3D" id="2.60.40.770">
    <property type="match status" value="1"/>
</dbReference>
<dbReference type="PROSITE" id="PS50157">
    <property type="entry name" value="ZINC_FINGER_C2H2_2"/>
    <property type="match status" value="3"/>
</dbReference>
<evidence type="ECO:0000256" key="1">
    <source>
        <dbReference type="ARBA" id="ARBA00004123"/>
    </source>
</evidence>
<dbReference type="AlphaFoldDB" id="A0A151XFX7"/>
<evidence type="ECO:0000313" key="12">
    <source>
        <dbReference type="EMBL" id="KYQ59257.1"/>
    </source>
</evidence>
<dbReference type="InterPro" id="IPR014756">
    <property type="entry name" value="Ig_E-set"/>
</dbReference>
<feature type="domain" description="C2H2-type" evidence="11">
    <location>
        <begin position="201"/>
        <end position="229"/>
    </location>
</feature>
<dbReference type="InterPro" id="IPR003172">
    <property type="entry name" value="ML_dom"/>
</dbReference>
<evidence type="ECO:0000256" key="10">
    <source>
        <dbReference type="PROSITE-ProRule" id="PRU00042"/>
    </source>
</evidence>